<dbReference type="InterPro" id="IPR018289">
    <property type="entry name" value="MULE_transposase_dom"/>
</dbReference>
<dbReference type="PROSITE" id="PS50966">
    <property type="entry name" value="ZF_SWIM"/>
    <property type="match status" value="1"/>
</dbReference>
<keyword evidence="1" id="KW-0479">Metal-binding</keyword>
<keyword evidence="1" id="KW-0863">Zinc-finger</keyword>
<evidence type="ECO:0000313" key="3">
    <source>
        <dbReference type="EMBL" id="GAA0171068.1"/>
    </source>
</evidence>
<protein>
    <recommendedName>
        <fullName evidence="2">SWIM-type domain-containing protein</fullName>
    </recommendedName>
</protein>
<dbReference type="Pfam" id="PF10551">
    <property type="entry name" value="MULE"/>
    <property type="match status" value="1"/>
</dbReference>
<evidence type="ECO:0000259" key="2">
    <source>
        <dbReference type="PROSITE" id="PS50966"/>
    </source>
</evidence>
<evidence type="ECO:0000256" key="1">
    <source>
        <dbReference type="PROSITE-ProRule" id="PRU00325"/>
    </source>
</evidence>
<dbReference type="PANTHER" id="PTHR31973:SF187">
    <property type="entry name" value="MUTATOR TRANSPOSASE MUDRA PROTEIN"/>
    <property type="match status" value="1"/>
</dbReference>
<proteinExistence type="predicted"/>
<dbReference type="Proteomes" id="UP001454036">
    <property type="component" value="Unassembled WGS sequence"/>
</dbReference>
<reference evidence="3 4" key="1">
    <citation type="submission" date="2024-01" db="EMBL/GenBank/DDBJ databases">
        <title>The complete chloroplast genome sequence of Lithospermum erythrorhizon: insights into the phylogenetic relationship among Boraginaceae species and the maternal lineages of purple gromwells.</title>
        <authorList>
            <person name="Okada T."/>
            <person name="Watanabe K."/>
        </authorList>
    </citation>
    <scope>NUCLEOTIDE SEQUENCE [LARGE SCALE GENOMIC DNA]</scope>
</reference>
<feature type="domain" description="SWIM-type" evidence="2">
    <location>
        <begin position="332"/>
        <end position="364"/>
    </location>
</feature>
<sequence>MVKTDENKPVEIKEMLERVYGIKISYWKAWKAKEIAMQLVRGKPEESFMGLPCYLWLLNQANPGTISAYQVDMENCFEQCFLALGPSVAGFRSCMRPVIAIDACFLKGRYRGKLFHDTCMGGNNQIYQLAFGVAATENDESWTWFFKKLLFISNRHPSIEKCCKQEFLDATYGICMFHLCLNMASRYKVKEKDLLYGVAKAYTKIDFEEKLNHIRHTRKEIYEYLMNADPSKWALCLFPSWRYSVMTTNIVESMNVVLREAREFPIIGMLEIIRMKLQGWFHDRLRMANKWTNTLTPYAERKLGKRDDKSHHFNLHLIDAFRFYVLDGRRDATVDINLRTCPCNVFQLNQLHCPHAIKACRERDMTIYNICSRFYNIECLTLAYSIPVNPVPHRSEWYRLVPESVQSVLMGPPVIRNKKGRRKNKGVSSQGEEIIRKHCSRCRQLGHNKQICTKNEYVPVHQHEKIA</sequence>
<name>A0AAV3R537_LITER</name>
<gene>
    <name evidence="3" type="ORF">LIER_41077</name>
</gene>
<accession>A0AAV3R537</accession>
<organism evidence="3 4">
    <name type="scientific">Lithospermum erythrorhizon</name>
    <name type="common">Purple gromwell</name>
    <name type="synonym">Lithospermum officinale var. erythrorhizon</name>
    <dbReference type="NCBI Taxonomy" id="34254"/>
    <lineage>
        <taxon>Eukaryota</taxon>
        <taxon>Viridiplantae</taxon>
        <taxon>Streptophyta</taxon>
        <taxon>Embryophyta</taxon>
        <taxon>Tracheophyta</taxon>
        <taxon>Spermatophyta</taxon>
        <taxon>Magnoliopsida</taxon>
        <taxon>eudicotyledons</taxon>
        <taxon>Gunneridae</taxon>
        <taxon>Pentapetalae</taxon>
        <taxon>asterids</taxon>
        <taxon>lamiids</taxon>
        <taxon>Boraginales</taxon>
        <taxon>Boraginaceae</taxon>
        <taxon>Boraginoideae</taxon>
        <taxon>Lithospermeae</taxon>
        <taxon>Lithospermum</taxon>
    </lineage>
</organism>
<dbReference type="PANTHER" id="PTHR31973">
    <property type="entry name" value="POLYPROTEIN, PUTATIVE-RELATED"/>
    <property type="match status" value="1"/>
</dbReference>
<keyword evidence="1" id="KW-0862">Zinc</keyword>
<keyword evidence="4" id="KW-1185">Reference proteome</keyword>
<dbReference type="InterPro" id="IPR007527">
    <property type="entry name" value="Znf_SWIM"/>
</dbReference>
<dbReference type="AlphaFoldDB" id="A0AAV3R537"/>
<dbReference type="GO" id="GO:0008270">
    <property type="term" value="F:zinc ion binding"/>
    <property type="evidence" value="ECO:0007669"/>
    <property type="project" value="UniProtKB-KW"/>
</dbReference>
<comment type="caution">
    <text evidence="3">The sequence shown here is derived from an EMBL/GenBank/DDBJ whole genome shotgun (WGS) entry which is preliminary data.</text>
</comment>
<evidence type="ECO:0000313" key="4">
    <source>
        <dbReference type="Proteomes" id="UP001454036"/>
    </source>
</evidence>
<dbReference type="EMBL" id="BAABME010024877">
    <property type="protein sequence ID" value="GAA0171068.1"/>
    <property type="molecule type" value="Genomic_DNA"/>
</dbReference>